<dbReference type="GO" id="GO:0050570">
    <property type="term" value="F:4-hydroxythreonine-4-phosphate dehydrogenase activity"/>
    <property type="evidence" value="ECO:0007669"/>
    <property type="project" value="UniProtKB-EC"/>
</dbReference>
<keyword evidence="2 4" id="KW-0560">Oxidoreductase</keyword>
<evidence type="ECO:0000256" key="1">
    <source>
        <dbReference type="ARBA" id="ARBA00022723"/>
    </source>
</evidence>
<dbReference type="RefSeq" id="WP_258731658.1">
    <property type="nucleotide sequence ID" value="NZ_JANTHZ010000002.1"/>
</dbReference>
<dbReference type="PANTHER" id="PTHR30004:SF6">
    <property type="entry name" value="D-THREONATE 4-PHOSPHATE DEHYDROGENASE"/>
    <property type="match status" value="1"/>
</dbReference>
<dbReference type="Gene3D" id="3.40.718.10">
    <property type="entry name" value="Isopropylmalate Dehydrogenase"/>
    <property type="match status" value="1"/>
</dbReference>
<dbReference type="EMBL" id="JANTHZ010000002">
    <property type="protein sequence ID" value="MCS0494633.1"/>
    <property type="molecule type" value="Genomic_DNA"/>
</dbReference>
<dbReference type="AlphaFoldDB" id="A0A9X2T678"/>
<evidence type="ECO:0000313" key="5">
    <source>
        <dbReference type="Proteomes" id="UP001151088"/>
    </source>
</evidence>
<evidence type="ECO:0000313" key="4">
    <source>
        <dbReference type="EMBL" id="MCS0494633.1"/>
    </source>
</evidence>
<dbReference type="EC" id="1.1.1.262" evidence="4"/>
<dbReference type="SUPFAM" id="SSF53659">
    <property type="entry name" value="Isocitrate/Isopropylmalate dehydrogenase-like"/>
    <property type="match status" value="1"/>
</dbReference>
<name>A0A9X2T678_9HYPH</name>
<dbReference type="InterPro" id="IPR005255">
    <property type="entry name" value="PdxA_fam"/>
</dbReference>
<organism evidence="4 5">
    <name type="scientific">Ancylobacter mangrovi</name>
    <dbReference type="NCBI Taxonomy" id="2972472"/>
    <lineage>
        <taxon>Bacteria</taxon>
        <taxon>Pseudomonadati</taxon>
        <taxon>Pseudomonadota</taxon>
        <taxon>Alphaproteobacteria</taxon>
        <taxon>Hyphomicrobiales</taxon>
        <taxon>Xanthobacteraceae</taxon>
        <taxon>Ancylobacter</taxon>
    </lineage>
</organism>
<evidence type="ECO:0000256" key="2">
    <source>
        <dbReference type="ARBA" id="ARBA00023002"/>
    </source>
</evidence>
<reference evidence="4" key="1">
    <citation type="submission" date="2022-08" db="EMBL/GenBank/DDBJ databases">
        <authorList>
            <person name="Li F."/>
        </authorList>
    </citation>
    <scope>NUCLEOTIDE SEQUENCE</scope>
    <source>
        <strain evidence="4">MQZ15Z-1</strain>
    </source>
</reference>
<accession>A0A9X2T678</accession>
<dbReference type="GO" id="GO:0051287">
    <property type="term" value="F:NAD binding"/>
    <property type="evidence" value="ECO:0007669"/>
    <property type="project" value="InterPro"/>
</dbReference>
<gene>
    <name evidence="4" type="primary">pdxA</name>
    <name evidence="4" type="ORF">NVS89_05945</name>
</gene>
<dbReference type="GO" id="GO:0046872">
    <property type="term" value="F:metal ion binding"/>
    <property type="evidence" value="ECO:0007669"/>
    <property type="project" value="UniProtKB-KW"/>
</dbReference>
<dbReference type="NCBIfam" id="TIGR00557">
    <property type="entry name" value="pdxA"/>
    <property type="match status" value="1"/>
</dbReference>
<protein>
    <submittedName>
        <fullName evidence="4">4-hydroxythreonine-4-phosphate dehydrogenase PdxA</fullName>
        <ecNumber evidence="4">1.1.1.262</ecNumber>
    </submittedName>
</protein>
<dbReference type="Proteomes" id="UP001151088">
    <property type="component" value="Unassembled WGS sequence"/>
</dbReference>
<dbReference type="PANTHER" id="PTHR30004">
    <property type="entry name" value="4-HYDROXYTHREONINE-4-PHOSPHATE DEHYDROGENASE"/>
    <property type="match status" value="1"/>
</dbReference>
<comment type="caution">
    <text evidence="4">The sequence shown here is derived from an EMBL/GenBank/DDBJ whole genome shotgun (WGS) entry which is preliminary data.</text>
</comment>
<keyword evidence="5" id="KW-1185">Reference proteome</keyword>
<keyword evidence="3" id="KW-0520">NAD</keyword>
<dbReference type="Pfam" id="PF04166">
    <property type="entry name" value="PdxA"/>
    <property type="match status" value="1"/>
</dbReference>
<proteinExistence type="predicted"/>
<sequence>MPASPSRLPVVAITLGDPAGVGPEVALKGAIEAGVRAECRPILVGAASVVERTLSTWDPAKRPDVVAIKDASEIDGINSNAVVVLDTHNIDDAEWEIGKLSKAGGTAAAEDTETAVRIALEGKVDAIVSGPVNKQGLQLAGRDYPGQTEFIQALSRGPKPLKILVGGKLRVAQMTSHMSLAAAVGKVTKENVLDIAIRFSDALKNAWGIEKPRIAVSALNPHAGDNGLLGKEEIDEIEPAIREAVGRGYDIVGPVPADVSFMQGEEGRYDGVVSLYHDQGTIPLKRLKFASVAYGLPVIRTTPGHGTAYDIAGKGTADATAMISALQLAARLARQRLDKGA</sequence>
<keyword evidence="1" id="KW-0479">Metal-binding</keyword>
<evidence type="ECO:0000256" key="3">
    <source>
        <dbReference type="ARBA" id="ARBA00023027"/>
    </source>
</evidence>